<organism evidence="2 3">
    <name type="scientific">Trypanosoma cruzi marinkellei</name>
    <dbReference type="NCBI Taxonomy" id="85056"/>
    <lineage>
        <taxon>Eukaryota</taxon>
        <taxon>Discoba</taxon>
        <taxon>Euglenozoa</taxon>
        <taxon>Kinetoplastea</taxon>
        <taxon>Metakinetoplastina</taxon>
        <taxon>Trypanosomatida</taxon>
        <taxon>Trypanosomatidae</taxon>
        <taxon>Trypanosoma</taxon>
        <taxon>Schizotrypanum</taxon>
    </lineage>
</organism>
<accession>K2MB59</accession>
<dbReference type="OrthoDB" id="272931at2759"/>
<gene>
    <name evidence="2" type="ORF">MOQ_003753</name>
</gene>
<feature type="region of interest" description="Disordered" evidence="1">
    <location>
        <begin position="72"/>
        <end position="169"/>
    </location>
</feature>
<evidence type="ECO:0000313" key="2">
    <source>
        <dbReference type="EMBL" id="EKF32398.1"/>
    </source>
</evidence>
<name>K2MB59_TRYCR</name>
<proteinExistence type="predicted"/>
<dbReference type="EMBL" id="AHKC01009855">
    <property type="protein sequence ID" value="EKF32398.1"/>
    <property type="molecule type" value="Genomic_DNA"/>
</dbReference>
<dbReference type="AlphaFoldDB" id="K2MB59"/>
<protein>
    <submittedName>
        <fullName evidence="2">Uncharacterized protein</fullName>
    </submittedName>
</protein>
<comment type="caution">
    <text evidence="2">The sequence shown here is derived from an EMBL/GenBank/DDBJ whole genome shotgun (WGS) entry which is preliminary data.</text>
</comment>
<dbReference type="Proteomes" id="UP000007350">
    <property type="component" value="Unassembled WGS sequence"/>
</dbReference>
<sequence length="182" mass="21063">MYRLAEARRKRERQEAEERACVEAAWKERTARWMEKTGGELRSEKPPKSFYATRQRYAAVASEIARKLREEHRTKLIASSASRGGGVRDHRHQREEGMTEEEEAADKRHPRQRETTQNKSNLHYKHSRGEGKVPARRNKKPNTEAPVVPTQKEQQQPTGPSKEERKLSGLQAKLAALRAKMK</sequence>
<evidence type="ECO:0000256" key="1">
    <source>
        <dbReference type="SAM" id="MobiDB-lite"/>
    </source>
</evidence>
<keyword evidence="3" id="KW-1185">Reference proteome</keyword>
<reference evidence="2 3" key="1">
    <citation type="journal article" date="2012" name="BMC Genomics">
        <title>Comparative genomic analysis of human infective Trypanosoma cruzi lineages with the bat-restricted subspecies T. cruzi marinkellei.</title>
        <authorList>
            <person name="Franzen O."/>
            <person name="Talavera-Lopez C."/>
            <person name="Ochaya S."/>
            <person name="Butler C.E."/>
            <person name="Messenger L.A."/>
            <person name="Lewis M.D."/>
            <person name="Llewellyn M.S."/>
            <person name="Marinkelle C.J."/>
            <person name="Tyler K.M."/>
            <person name="Miles M.A."/>
            <person name="Andersson B."/>
        </authorList>
    </citation>
    <scope>NUCLEOTIDE SEQUENCE [LARGE SCALE GENOMIC DNA]</scope>
    <source>
        <strain evidence="2 3">B7</strain>
    </source>
</reference>
<evidence type="ECO:0000313" key="3">
    <source>
        <dbReference type="Proteomes" id="UP000007350"/>
    </source>
</evidence>
<feature type="compositionally biased region" description="Basic and acidic residues" evidence="1">
    <location>
        <begin position="86"/>
        <end position="97"/>
    </location>
</feature>